<sequence length="501" mass="51875">MFPSAAAVAARVAAAASTVTGASRAALAVRTFTSTRAALDAPTSSSTPAPAASSSSSSASSSSSSSQQPSPRDRLRRFARTPVSGPSSSSPAQGSSPSGSAFSRPPRRAPSAGGASFQPGSRSRARSAGPAGSGAGQGAGQAGGRGAPGPSGPRDSRRRGSGGRSGRGRRGPTSILPFEQWIKGPIAARYKETPSSKGPHWIGDTPFPLNPSFRPPPPIHARVKDELWRLHSSDPAQHTVRSLSAQFSIGLPRVEAILRLKALERDLSAQGFPLQTEFQSNMDRLLGSEQRPNINPEQDPVPHRKDHSPRGQIWEEMPEAAATAVDGSEGAGSVLAPALAAIAAERADAVRAMPNRGVDPEAISPARTLRSTTADKVTPTAILNPSPSSKRPPLQITTHNSTSTTGKTPRAVLAVVNVSGRSYEGDGRIARNQKRAEKRQKIKAKQRAAREAAAAVAAAAPTASPRQKQKQGQRPQSKRRASAPISGQAQSPAASPSAPTA</sequence>
<evidence type="ECO:0000313" key="3">
    <source>
        <dbReference type="Proteomes" id="UP001176521"/>
    </source>
</evidence>
<gene>
    <name evidence="2" type="ORF">OC842_005571</name>
</gene>
<feature type="compositionally biased region" description="Low complexity" evidence="1">
    <location>
        <begin position="397"/>
        <end position="408"/>
    </location>
</feature>
<feature type="region of interest" description="Disordered" evidence="1">
    <location>
        <begin position="191"/>
        <end position="218"/>
    </location>
</feature>
<feature type="region of interest" description="Disordered" evidence="1">
    <location>
        <begin position="371"/>
        <end position="411"/>
    </location>
</feature>
<proteinExistence type="predicted"/>
<dbReference type="GO" id="GO:0003735">
    <property type="term" value="F:structural constituent of ribosome"/>
    <property type="evidence" value="ECO:0007669"/>
    <property type="project" value="TreeGrafter"/>
</dbReference>
<protein>
    <submittedName>
        <fullName evidence="2">Uncharacterized protein</fullName>
    </submittedName>
</protein>
<evidence type="ECO:0000256" key="1">
    <source>
        <dbReference type="SAM" id="MobiDB-lite"/>
    </source>
</evidence>
<feature type="compositionally biased region" description="Basic residues" evidence="1">
    <location>
        <begin position="431"/>
        <end position="447"/>
    </location>
</feature>
<dbReference type="Proteomes" id="UP001176521">
    <property type="component" value="Unassembled WGS sequence"/>
</dbReference>
<dbReference type="AlphaFoldDB" id="A0AAN6JIV8"/>
<feature type="compositionally biased region" description="Basic residues" evidence="1">
    <location>
        <begin position="467"/>
        <end position="481"/>
    </location>
</feature>
<feature type="compositionally biased region" description="Gly residues" evidence="1">
    <location>
        <begin position="131"/>
        <end position="149"/>
    </location>
</feature>
<feature type="compositionally biased region" description="Polar residues" evidence="1">
    <location>
        <begin position="371"/>
        <end position="389"/>
    </location>
</feature>
<dbReference type="InterPro" id="IPR021036">
    <property type="entry name" value="Ribosomal_mS45"/>
</dbReference>
<accession>A0AAN6JIV8</accession>
<feature type="compositionally biased region" description="Basic residues" evidence="1">
    <location>
        <begin position="156"/>
        <end position="170"/>
    </location>
</feature>
<feature type="compositionally biased region" description="Low complexity" evidence="1">
    <location>
        <begin position="84"/>
        <end position="130"/>
    </location>
</feature>
<dbReference type="Pfam" id="PF12298">
    <property type="entry name" value="Bot1p"/>
    <property type="match status" value="1"/>
</dbReference>
<keyword evidence="3" id="KW-1185">Reference proteome</keyword>
<dbReference type="PANTHER" id="PTHR28158">
    <property type="entry name" value="37S RIBOSOMAL PROTEIN S35, MITOCHONDRIAL"/>
    <property type="match status" value="1"/>
</dbReference>
<evidence type="ECO:0000313" key="2">
    <source>
        <dbReference type="EMBL" id="KAK0525240.1"/>
    </source>
</evidence>
<dbReference type="GO" id="GO:0005763">
    <property type="term" value="C:mitochondrial small ribosomal subunit"/>
    <property type="evidence" value="ECO:0007669"/>
    <property type="project" value="TreeGrafter"/>
</dbReference>
<comment type="caution">
    <text evidence="2">The sequence shown here is derived from an EMBL/GenBank/DDBJ whole genome shotgun (WGS) entry which is preliminary data.</text>
</comment>
<dbReference type="EMBL" id="JAPDMQ010000408">
    <property type="protein sequence ID" value="KAK0525240.1"/>
    <property type="molecule type" value="Genomic_DNA"/>
</dbReference>
<name>A0AAN6JIV8_9BASI</name>
<feature type="compositionally biased region" description="Low complexity" evidence="1">
    <location>
        <begin position="41"/>
        <end position="70"/>
    </location>
</feature>
<feature type="region of interest" description="Disordered" evidence="1">
    <location>
        <begin position="36"/>
        <end position="178"/>
    </location>
</feature>
<dbReference type="GO" id="GO:0032543">
    <property type="term" value="P:mitochondrial translation"/>
    <property type="evidence" value="ECO:0007669"/>
    <property type="project" value="TreeGrafter"/>
</dbReference>
<feature type="compositionally biased region" description="Low complexity" evidence="1">
    <location>
        <begin position="482"/>
        <end position="501"/>
    </location>
</feature>
<reference evidence="2" key="1">
    <citation type="journal article" date="2023" name="PhytoFront">
        <title>Draft Genome Resources of Seven Strains of Tilletia horrida, Causal Agent of Kernel Smut of Rice.</title>
        <authorList>
            <person name="Khanal S."/>
            <person name="Antony Babu S."/>
            <person name="Zhou X.G."/>
        </authorList>
    </citation>
    <scope>NUCLEOTIDE SEQUENCE</scope>
    <source>
        <strain evidence="2">TX3</strain>
    </source>
</reference>
<dbReference type="PANTHER" id="PTHR28158:SF1">
    <property type="entry name" value="SMALL RIBOSOMAL SUBUNIT PROTEIN MS45"/>
    <property type="match status" value="1"/>
</dbReference>
<feature type="region of interest" description="Disordered" evidence="1">
    <location>
        <begin position="288"/>
        <end position="309"/>
    </location>
</feature>
<feature type="compositionally biased region" description="Low complexity" evidence="1">
    <location>
        <begin position="451"/>
        <end position="466"/>
    </location>
</feature>
<organism evidence="2 3">
    <name type="scientific">Tilletia horrida</name>
    <dbReference type="NCBI Taxonomy" id="155126"/>
    <lineage>
        <taxon>Eukaryota</taxon>
        <taxon>Fungi</taxon>
        <taxon>Dikarya</taxon>
        <taxon>Basidiomycota</taxon>
        <taxon>Ustilaginomycotina</taxon>
        <taxon>Exobasidiomycetes</taxon>
        <taxon>Tilletiales</taxon>
        <taxon>Tilletiaceae</taxon>
        <taxon>Tilletia</taxon>
    </lineage>
</organism>
<feature type="region of interest" description="Disordered" evidence="1">
    <location>
        <begin position="426"/>
        <end position="501"/>
    </location>
</feature>